<dbReference type="EMBL" id="CAJOBC010007015">
    <property type="protein sequence ID" value="CAF3918470.1"/>
    <property type="molecule type" value="Genomic_DNA"/>
</dbReference>
<dbReference type="AlphaFoldDB" id="A0A814T0M8"/>
<comment type="caution">
    <text evidence="1">The sequence shown here is derived from an EMBL/GenBank/DDBJ whole genome shotgun (WGS) entry which is preliminary data.</text>
</comment>
<evidence type="ECO:0000313" key="2">
    <source>
        <dbReference type="EMBL" id="CAF3918470.1"/>
    </source>
</evidence>
<keyword evidence="3" id="KW-1185">Reference proteome</keyword>
<feature type="non-terminal residue" evidence="1">
    <location>
        <position position="1"/>
    </location>
</feature>
<gene>
    <name evidence="1" type="ORF">GPM918_LOCUS21383</name>
    <name evidence="2" type="ORF">SRO942_LOCUS21380</name>
</gene>
<name>A0A814T0M8_9BILA</name>
<dbReference type="Proteomes" id="UP000681722">
    <property type="component" value="Unassembled WGS sequence"/>
</dbReference>
<sequence>MSDCHGISLSLLEIWATPSPLRCSRRCDMHCFVKSIVRTPSWNFFPDGKSGNTAMIQFFALKKGSMSQYTSGVT</sequence>
<dbReference type="EMBL" id="CAJNOQ010007016">
    <property type="protein sequence ID" value="CAF1155037.1"/>
    <property type="molecule type" value="Genomic_DNA"/>
</dbReference>
<organism evidence="1 3">
    <name type="scientific">Didymodactylos carnosus</name>
    <dbReference type="NCBI Taxonomy" id="1234261"/>
    <lineage>
        <taxon>Eukaryota</taxon>
        <taxon>Metazoa</taxon>
        <taxon>Spiralia</taxon>
        <taxon>Gnathifera</taxon>
        <taxon>Rotifera</taxon>
        <taxon>Eurotatoria</taxon>
        <taxon>Bdelloidea</taxon>
        <taxon>Philodinida</taxon>
        <taxon>Philodinidae</taxon>
        <taxon>Didymodactylos</taxon>
    </lineage>
</organism>
<dbReference type="Proteomes" id="UP000663829">
    <property type="component" value="Unassembled WGS sequence"/>
</dbReference>
<reference evidence="1" key="1">
    <citation type="submission" date="2021-02" db="EMBL/GenBank/DDBJ databases">
        <authorList>
            <person name="Nowell W R."/>
        </authorList>
    </citation>
    <scope>NUCLEOTIDE SEQUENCE</scope>
</reference>
<protein>
    <submittedName>
        <fullName evidence="1">Uncharacterized protein</fullName>
    </submittedName>
</protein>
<evidence type="ECO:0000313" key="3">
    <source>
        <dbReference type="Proteomes" id="UP000663829"/>
    </source>
</evidence>
<proteinExistence type="predicted"/>
<accession>A0A814T0M8</accession>
<evidence type="ECO:0000313" key="1">
    <source>
        <dbReference type="EMBL" id="CAF1155037.1"/>
    </source>
</evidence>